<organism evidence="2 3">
    <name type="scientific">Anopheles culicifacies</name>
    <dbReference type="NCBI Taxonomy" id="139723"/>
    <lineage>
        <taxon>Eukaryota</taxon>
        <taxon>Metazoa</taxon>
        <taxon>Ecdysozoa</taxon>
        <taxon>Arthropoda</taxon>
        <taxon>Hexapoda</taxon>
        <taxon>Insecta</taxon>
        <taxon>Pterygota</taxon>
        <taxon>Neoptera</taxon>
        <taxon>Endopterygota</taxon>
        <taxon>Diptera</taxon>
        <taxon>Nematocera</taxon>
        <taxon>Culicoidea</taxon>
        <taxon>Culicidae</taxon>
        <taxon>Anophelinae</taxon>
        <taxon>Anopheles</taxon>
        <taxon>culicifacies species complex</taxon>
    </lineage>
</organism>
<reference evidence="3" key="1">
    <citation type="submission" date="2013-09" db="EMBL/GenBank/DDBJ databases">
        <title>The Genome Sequence of Anopheles culicifacies species A.</title>
        <authorList>
            <consortium name="The Broad Institute Genomics Platform"/>
            <person name="Neafsey D.E."/>
            <person name="Besansky N."/>
            <person name="Howell P."/>
            <person name="Walton C."/>
            <person name="Young S.K."/>
            <person name="Zeng Q."/>
            <person name="Gargeya S."/>
            <person name="Fitzgerald M."/>
            <person name="Haas B."/>
            <person name="Abouelleil A."/>
            <person name="Allen A.W."/>
            <person name="Alvarado L."/>
            <person name="Arachchi H.M."/>
            <person name="Berlin A.M."/>
            <person name="Chapman S.B."/>
            <person name="Gainer-Dewar J."/>
            <person name="Goldberg J."/>
            <person name="Griggs A."/>
            <person name="Gujja S."/>
            <person name="Hansen M."/>
            <person name="Howarth C."/>
            <person name="Imamovic A."/>
            <person name="Ireland A."/>
            <person name="Larimer J."/>
            <person name="McCowan C."/>
            <person name="Murphy C."/>
            <person name="Pearson M."/>
            <person name="Poon T.W."/>
            <person name="Priest M."/>
            <person name="Roberts A."/>
            <person name="Saif S."/>
            <person name="Shea T."/>
            <person name="Sisk P."/>
            <person name="Sykes S."/>
            <person name="Wortman J."/>
            <person name="Nusbaum C."/>
            <person name="Birren B."/>
        </authorList>
    </citation>
    <scope>NUCLEOTIDE SEQUENCE [LARGE SCALE GENOMIC DNA]</scope>
    <source>
        <strain evidence="3">A-37</strain>
    </source>
</reference>
<keyword evidence="3" id="KW-1185">Reference proteome</keyword>
<dbReference type="VEuPathDB" id="VectorBase:ACUA002226"/>
<evidence type="ECO:0000313" key="2">
    <source>
        <dbReference type="EnsemblMetazoa" id="ACUA002226-PA"/>
    </source>
</evidence>
<evidence type="ECO:0000256" key="1">
    <source>
        <dbReference type="SAM" id="MobiDB-lite"/>
    </source>
</evidence>
<dbReference type="EMBL" id="AXCM01001164">
    <property type="status" value="NOT_ANNOTATED_CDS"/>
    <property type="molecule type" value="Genomic_DNA"/>
</dbReference>
<reference evidence="2" key="2">
    <citation type="submission" date="2020-05" db="UniProtKB">
        <authorList>
            <consortium name="EnsemblMetazoa"/>
        </authorList>
    </citation>
    <scope>IDENTIFICATION</scope>
    <source>
        <strain evidence="2">A-37</strain>
    </source>
</reference>
<protein>
    <submittedName>
        <fullName evidence="2">Uncharacterized protein</fullName>
    </submittedName>
</protein>
<dbReference type="EnsemblMetazoa" id="ACUA002226-RA">
    <property type="protein sequence ID" value="ACUA002226-PA"/>
    <property type="gene ID" value="ACUA002226"/>
</dbReference>
<feature type="region of interest" description="Disordered" evidence="1">
    <location>
        <begin position="30"/>
        <end position="70"/>
    </location>
</feature>
<accession>A0A182LUF1</accession>
<dbReference type="Proteomes" id="UP000075883">
    <property type="component" value="Unassembled WGS sequence"/>
</dbReference>
<dbReference type="AlphaFoldDB" id="A0A182LUF1"/>
<evidence type="ECO:0000313" key="3">
    <source>
        <dbReference type="Proteomes" id="UP000075883"/>
    </source>
</evidence>
<sequence>MFRPPVRALPLPTIAILPCPPRTIRADCVEGVGKQPYPGPPPPPAAAAPPPPPTSSSSGSLPPAVVQTSPHLDVADERHCELAQQPIYHHHHNHHHHHHSIPAGPPILQSVNTQVVAPDAILLPPHRLQTAPQQQQHHHHPLSLLASVDAPAPYLSRRLFVDRYLTSASLNVPFLTGAEHRMAASSIGATVGGSASGLH</sequence>
<feature type="compositionally biased region" description="Pro residues" evidence="1">
    <location>
        <begin position="37"/>
        <end position="54"/>
    </location>
</feature>
<proteinExistence type="predicted"/>
<feature type="compositionally biased region" description="Low complexity" evidence="1">
    <location>
        <begin position="55"/>
        <end position="64"/>
    </location>
</feature>
<name>A0A182LUF1_9DIPT</name>